<evidence type="ECO:0000313" key="2">
    <source>
        <dbReference type="Proteomes" id="UP000464658"/>
    </source>
</evidence>
<dbReference type="EMBL" id="AP021906">
    <property type="protein sequence ID" value="BBP90947.1"/>
    <property type="molecule type" value="Genomic_DNA"/>
</dbReference>
<dbReference type="Proteomes" id="UP000464658">
    <property type="component" value="Chromosome"/>
</dbReference>
<sequence>MQGNSDKQTFENHISKIRSYLKKIDLIVISAIYHENFNKDEEFWISNPDKIKELSASQLLSVDYDDFEIKYNSEHPKLKKKKN</sequence>
<organism evidence="1 2">
    <name type="scientific">Bacillus safensis</name>
    <dbReference type="NCBI Taxonomy" id="561879"/>
    <lineage>
        <taxon>Bacteria</taxon>
        <taxon>Bacillati</taxon>
        <taxon>Bacillota</taxon>
        <taxon>Bacilli</taxon>
        <taxon>Bacillales</taxon>
        <taxon>Bacillaceae</taxon>
        <taxon>Bacillus</taxon>
    </lineage>
</organism>
<proteinExistence type="predicted"/>
<evidence type="ECO:0000313" key="1">
    <source>
        <dbReference type="EMBL" id="BBP90947.1"/>
    </source>
</evidence>
<gene>
    <name evidence="1" type="ORF">BsIDN1_45650</name>
</gene>
<protein>
    <submittedName>
        <fullName evidence="1">Uncharacterized protein</fullName>
    </submittedName>
</protein>
<dbReference type="AlphaFoldDB" id="A0A5S9MBR9"/>
<reference evidence="1 2" key="1">
    <citation type="submission" date="2019-12" db="EMBL/GenBank/DDBJ databases">
        <title>Full genome sequence of a Bacillus safensis strain isolated from commercially available natto in Indonesia.</title>
        <authorList>
            <person name="Yoshida M."/>
            <person name="Uomi M."/>
            <person name="Waturangi D."/>
            <person name="Ekaputri J.J."/>
            <person name="Setiamarga D.H.E."/>
        </authorList>
    </citation>
    <scope>NUCLEOTIDE SEQUENCE [LARGE SCALE GENOMIC DNA]</scope>
    <source>
        <strain evidence="1 2">IDN1</strain>
    </source>
</reference>
<accession>A0A5S9MBR9</accession>
<name>A0A5S9MBR9_BACIA</name>